<reference evidence="3 4" key="1">
    <citation type="submission" date="2023-10" db="EMBL/GenBank/DDBJ databases">
        <title>Chromosome-scale genome assembly provides insights into flower coloration mechanisms of Canna indica.</title>
        <authorList>
            <person name="Li C."/>
        </authorList>
    </citation>
    <scope>NUCLEOTIDE SEQUENCE [LARGE SCALE GENOMIC DNA]</scope>
    <source>
        <tissue evidence="3">Flower</tissue>
    </source>
</reference>
<gene>
    <name evidence="3" type="ORF">Cni_G07016</name>
</gene>
<dbReference type="InterPro" id="IPR011043">
    <property type="entry name" value="Gal_Oxase/kelch_b-propeller"/>
</dbReference>
<evidence type="ECO:0000256" key="1">
    <source>
        <dbReference type="ARBA" id="ARBA00022441"/>
    </source>
</evidence>
<sequence>MFLSHHPFKISTFLDKTAQPPIHHPHKSPKLWQAPETCSSCPLPPSFPGSQITNQPLHLQGLHHLVIPFSAMNPTAGAEHLPTFSTSTKALKKAHLMASSPLLSPPSSSSSTSNYTSSITHAGSDQIISILYLLPVESIISFSMTCRRFRFLSSSDSLWESICRREWGSGSGGVDSLVASFPPQERPRLSWKRLYEKVVQLSSLSCRRLSCESGDFPDPRAAHSLIFFSGWLVLFGGGCDGGRHLDDTWVAYTGNGHNKVLCWKQVNSGIPSGRFGQTCTLISNYIVLFGGINDNGDRLNDTWIGEIIYDGHDDLRVTWRLLDVDVAPPPRGAHAASGVGDKRVVIHGGIGTFGLRLNDTWILYLLDDFRSGRWHQIMNVQSSPPSRSGHSLTWIAETYMVLFGGRGSRYEVLNDVWFLSIGDKNLEWKELKYELTDLPSEMPLPQVGHSATILPGSKILIYGGEDSSRRRKDDFWVLDIGAPQRSQTAGLTKTSSKLWKEVKIDGRHPQYRSFHGACTDQSRRYMYVFGGMIDGVLHPAEAYGLSFSGELYQLELVLQL</sequence>
<dbReference type="Gene3D" id="2.120.10.80">
    <property type="entry name" value="Kelch-type beta propeller"/>
    <property type="match status" value="3"/>
</dbReference>
<proteinExistence type="predicted"/>
<dbReference type="Pfam" id="PF24681">
    <property type="entry name" value="Kelch_KLHDC2_KLHL20_DRC7"/>
    <property type="match status" value="1"/>
</dbReference>
<keyword evidence="4" id="KW-1185">Reference proteome</keyword>
<dbReference type="FunFam" id="2.120.10.80:FF:000105">
    <property type="entry name" value="F-box/kelch-repeat protein At1g51550"/>
    <property type="match status" value="1"/>
</dbReference>
<dbReference type="SUPFAM" id="SSF81383">
    <property type="entry name" value="F-box domain"/>
    <property type="match status" value="1"/>
</dbReference>
<dbReference type="Gene3D" id="1.20.1280.50">
    <property type="match status" value="1"/>
</dbReference>
<name>A0AAQ3K1D8_9LILI</name>
<accession>A0AAQ3K1D8</accession>
<protein>
    <submittedName>
        <fullName evidence="3">F-box/kelch-repeat protein</fullName>
    </submittedName>
</protein>
<dbReference type="SUPFAM" id="SSF50965">
    <property type="entry name" value="Galactose oxidase, central domain"/>
    <property type="match status" value="1"/>
</dbReference>
<dbReference type="Pfam" id="PF12937">
    <property type="entry name" value="F-box-like"/>
    <property type="match status" value="1"/>
</dbReference>
<evidence type="ECO:0000313" key="4">
    <source>
        <dbReference type="Proteomes" id="UP001327560"/>
    </source>
</evidence>
<evidence type="ECO:0000313" key="3">
    <source>
        <dbReference type="EMBL" id="WOK98306.1"/>
    </source>
</evidence>
<keyword evidence="1" id="KW-0880">Kelch repeat</keyword>
<organism evidence="3 4">
    <name type="scientific">Canna indica</name>
    <name type="common">Indian-shot</name>
    <dbReference type="NCBI Taxonomy" id="4628"/>
    <lineage>
        <taxon>Eukaryota</taxon>
        <taxon>Viridiplantae</taxon>
        <taxon>Streptophyta</taxon>
        <taxon>Embryophyta</taxon>
        <taxon>Tracheophyta</taxon>
        <taxon>Spermatophyta</taxon>
        <taxon>Magnoliopsida</taxon>
        <taxon>Liliopsida</taxon>
        <taxon>Zingiberales</taxon>
        <taxon>Cannaceae</taxon>
        <taxon>Canna</taxon>
    </lineage>
</organism>
<dbReference type="Proteomes" id="UP001327560">
    <property type="component" value="Chromosome 2"/>
</dbReference>
<dbReference type="AlphaFoldDB" id="A0AAQ3K1D8"/>
<dbReference type="InterPro" id="IPR036047">
    <property type="entry name" value="F-box-like_dom_sf"/>
</dbReference>
<dbReference type="InterPro" id="IPR001810">
    <property type="entry name" value="F-box_dom"/>
</dbReference>
<dbReference type="PANTHER" id="PTHR46175:SF4">
    <property type="entry name" value="BACTERIOOPSIN TRANSCRIPTIONAL ACTIVATOR"/>
    <property type="match status" value="1"/>
</dbReference>
<evidence type="ECO:0000259" key="2">
    <source>
        <dbReference type="Pfam" id="PF12937"/>
    </source>
</evidence>
<dbReference type="PANTHER" id="PTHR46175">
    <property type="entry name" value="BACTERIOOPSIN TRANSCRIPTIONAL ACTIVATOR"/>
    <property type="match status" value="1"/>
</dbReference>
<dbReference type="EMBL" id="CP136891">
    <property type="protein sequence ID" value="WOK98306.1"/>
    <property type="molecule type" value="Genomic_DNA"/>
</dbReference>
<dbReference type="InterPro" id="IPR015915">
    <property type="entry name" value="Kelch-typ_b-propeller"/>
</dbReference>
<dbReference type="SUPFAM" id="SSF117281">
    <property type="entry name" value="Kelch motif"/>
    <property type="match status" value="1"/>
</dbReference>
<feature type="domain" description="F-box" evidence="2">
    <location>
        <begin position="127"/>
        <end position="165"/>
    </location>
</feature>